<dbReference type="Proteomes" id="UP000199412">
    <property type="component" value="Unassembled WGS sequence"/>
</dbReference>
<dbReference type="GO" id="GO:0046428">
    <property type="term" value="F:1,4-dihydroxy-2-naphthoate polyprenyltransferase activity"/>
    <property type="evidence" value="ECO:0007669"/>
    <property type="project" value="UniProtKB-UniRule"/>
</dbReference>
<comment type="subcellular location">
    <subcellularLocation>
        <location evidence="8">Cell membrane</location>
        <topology evidence="8">Multi-pass membrane protein</topology>
    </subcellularLocation>
    <subcellularLocation>
        <location evidence="1">Membrane</location>
        <topology evidence="1">Multi-pass membrane protein</topology>
    </subcellularLocation>
</comment>
<organism evidence="10 11">
    <name type="scientific">Rhodospira trueperi</name>
    <dbReference type="NCBI Taxonomy" id="69960"/>
    <lineage>
        <taxon>Bacteria</taxon>
        <taxon>Pseudomonadati</taxon>
        <taxon>Pseudomonadota</taxon>
        <taxon>Alphaproteobacteria</taxon>
        <taxon>Rhodospirillales</taxon>
        <taxon>Rhodospirillaceae</taxon>
        <taxon>Rhodospira</taxon>
    </lineage>
</organism>
<evidence type="ECO:0000256" key="4">
    <source>
        <dbReference type="ARBA" id="ARBA00022679"/>
    </source>
</evidence>
<dbReference type="NCBIfam" id="TIGR00751">
    <property type="entry name" value="menA"/>
    <property type="match status" value="1"/>
</dbReference>
<proteinExistence type="inferred from homology"/>
<dbReference type="UniPathway" id="UPA00079">
    <property type="reaction ID" value="UER00168"/>
</dbReference>
<dbReference type="PIRSF" id="PIRSF005355">
    <property type="entry name" value="UBIAD1"/>
    <property type="match status" value="1"/>
</dbReference>
<comment type="similarity">
    <text evidence="8">Belongs to the MenA family. Type 1 subfamily.</text>
</comment>
<dbReference type="EC" id="2.5.1.74" evidence="8 9"/>
<keyword evidence="5 8" id="KW-0812">Transmembrane</keyword>
<feature type="transmembrane region" description="Helical" evidence="8">
    <location>
        <begin position="109"/>
        <end position="129"/>
    </location>
</feature>
<dbReference type="PANTHER" id="PTHR13929">
    <property type="entry name" value="1,4-DIHYDROXY-2-NAPHTHOATE OCTAPRENYLTRANSFERASE"/>
    <property type="match status" value="1"/>
</dbReference>
<dbReference type="InterPro" id="IPR000537">
    <property type="entry name" value="UbiA_prenyltransferase"/>
</dbReference>
<protein>
    <recommendedName>
        <fullName evidence="8 9">1,4-dihydroxy-2-naphthoate octaprenyltransferase</fullName>
        <shortName evidence="8">DHNA-octaprenyltransferase</shortName>
        <ecNumber evidence="8 9">2.5.1.74</ecNumber>
    </recommendedName>
</protein>
<gene>
    <name evidence="8" type="primary">menA</name>
    <name evidence="10" type="ORF">SAMN05421720_110132</name>
</gene>
<keyword evidence="7 8" id="KW-0472">Membrane</keyword>
<evidence type="ECO:0000256" key="2">
    <source>
        <dbReference type="ARBA" id="ARBA00022428"/>
    </source>
</evidence>
<dbReference type="InterPro" id="IPR026046">
    <property type="entry name" value="UBIAD1"/>
</dbReference>
<dbReference type="GO" id="GO:0042371">
    <property type="term" value="P:vitamin K biosynthetic process"/>
    <property type="evidence" value="ECO:0007669"/>
    <property type="project" value="TreeGrafter"/>
</dbReference>
<keyword evidence="4 8" id="KW-0808">Transferase</keyword>
<feature type="transmembrane region" description="Helical" evidence="8">
    <location>
        <begin position="296"/>
        <end position="315"/>
    </location>
</feature>
<feature type="transmembrane region" description="Helical" evidence="8">
    <location>
        <begin position="135"/>
        <end position="152"/>
    </location>
</feature>
<feature type="transmembrane region" description="Helical" evidence="8">
    <location>
        <begin position="231"/>
        <end position="251"/>
    </location>
</feature>
<dbReference type="AlphaFoldDB" id="A0A1G7F610"/>
<dbReference type="Pfam" id="PF01040">
    <property type="entry name" value="UbiA"/>
    <property type="match status" value="1"/>
</dbReference>
<dbReference type="EMBL" id="FNAP01000010">
    <property type="protein sequence ID" value="SDE71363.1"/>
    <property type="molecule type" value="Genomic_DNA"/>
</dbReference>
<keyword evidence="11" id="KW-1185">Reference proteome</keyword>
<keyword evidence="2 8" id="KW-0474">Menaquinone biosynthesis</keyword>
<dbReference type="PANTHER" id="PTHR13929:SF0">
    <property type="entry name" value="UBIA PRENYLTRANSFERASE DOMAIN-CONTAINING PROTEIN 1"/>
    <property type="match status" value="1"/>
</dbReference>
<dbReference type="HAMAP" id="MF_01937">
    <property type="entry name" value="MenA_1"/>
    <property type="match status" value="1"/>
</dbReference>
<sequence length="316" mass="32641">MSPPVSPPVSPPSSSPERPPWSVIAWHAIRPHTLPLSLSPVIAGTVLSWVAHGQIRLDVLIAAALSALAIQVGTNLHNDAADTLNHTDDEGRLGPVRVTERGWMTPNQVLWAAHAAFALSVLCGGWLVVVGGWPIALIGAVSVLAGYAYSAGPWPISRGPWGELLVVLFFGVIAVGGVVYLHAGTVSGAALLLGLIVGLPAAAVLMVNNTRDRVGDARAGRRTLAILMGRDRAVTAHGLLLAAALAGLVALAALDPALRGAVLGLICAPLAWRVWRALRTADSSVGYNAVLARTGRVQVALVASCSLGLVLVGSVW</sequence>
<comment type="function">
    <text evidence="8">Conversion of 1,4-dihydroxy-2-naphthoate (DHNA) to demethylmenaquinone (DMK).</text>
</comment>
<evidence type="ECO:0000256" key="3">
    <source>
        <dbReference type="ARBA" id="ARBA00022475"/>
    </source>
</evidence>
<comment type="pathway">
    <text evidence="8">Quinol/quinone metabolism; menaquinone biosynthesis; menaquinol from 1,4-dihydroxy-2-naphthoate: step 1/2.</text>
</comment>
<keyword evidence="6 8" id="KW-1133">Transmembrane helix</keyword>
<dbReference type="GO" id="GO:0005886">
    <property type="term" value="C:plasma membrane"/>
    <property type="evidence" value="ECO:0007669"/>
    <property type="project" value="UniProtKB-SubCell"/>
</dbReference>
<evidence type="ECO:0000313" key="11">
    <source>
        <dbReference type="Proteomes" id="UP000199412"/>
    </source>
</evidence>
<accession>A0A1G7F610</accession>
<evidence type="ECO:0000256" key="7">
    <source>
        <dbReference type="ARBA" id="ARBA00023136"/>
    </source>
</evidence>
<feature type="transmembrane region" description="Helical" evidence="8">
    <location>
        <begin position="189"/>
        <end position="210"/>
    </location>
</feature>
<dbReference type="STRING" id="69960.SAMN05421720_110132"/>
<dbReference type="CDD" id="cd13962">
    <property type="entry name" value="PT_UbiA_UBIAD1"/>
    <property type="match status" value="1"/>
</dbReference>
<dbReference type="Gene3D" id="1.10.357.140">
    <property type="entry name" value="UbiA prenyltransferase"/>
    <property type="match status" value="1"/>
</dbReference>
<reference evidence="10 11" key="1">
    <citation type="submission" date="2016-10" db="EMBL/GenBank/DDBJ databases">
        <authorList>
            <person name="de Groot N.N."/>
        </authorList>
    </citation>
    <scope>NUCLEOTIDE SEQUENCE [LARGE SCALE GENOMIC DNA]</scope>
    <source>
        <strain evidence="10 11">ATCC 700224</strain>
    </source>
</reference>
<dbReference type="InterPro" id="IPR004657">
    <property type="entry name" value="MenA"/>
</dbReference>
<evidence type="ECO:0000256" key="9">
    <source>
        <dbReference type="NCBIfam" id="TIGR00751"/>
    </source>
</evidence>
<evidence type="ECO:0000313" key="10">
    <source>
        <dbReference type="EMBL" id="SDE71363.1"/>
    </source>
</evidence>
<evidence type="ECO:0000256" key="1">
    <source>
        <dbReference type="ARBA" id="ARBA00004141"/>
    </source>
</evidence>
<feature type="transmembrane region" description="Helical" evidence="8">
    <location>
        <begin position="257"/>
        <end position="275"/>
    </location>
</feature>
<evidence type="ECO:0000256" key="8">
    <source>
        <dbReference type="HAMAP-Rule" id="MF_01937"/>
    </source>
</evidence>
<evidence type="ECO:0000256" key="6">
    <source>
        <dbReference type="ARBA" id="ARBA00022989"/>
    </source>
</evidence>
<name>A0A1G7F610_9PROT</name>
<feature type="transmembrane region" description="Helical" evidence="8">
    <location>
        <begin position="164"/>
        <end position="183"/>
    </location>
</feature>
<evidence type="ECO:0000256" key="5">
    <source>
        <dbReference type="ARBA" id="ARBA00022692"/>
    </source>
</evidence>
<dbReference type="InterPro" id="IPR044878">
    <property type="entry name" value="UbiA_sf"/>
</dbReference>
<keyword evidence="3 8" id="KW-1003">Cell membrane</keyword>
<comment type="catalytic activity">
    <reaction evidence="8">
        <text>an all-trans-polyprenyl diphosphate + 1,4-dihydroxy-2-naphthoate + H(+) = a 2-demethylmenaquinol + CO2 + diphosphate</text>
        <dbReference type="Rhea" id="RHEA:26478"/>
        <dbReference type="Rhea" id="RHEA-COMP:9563"/>
        <dbReference type="Rhea" id="RHEA-COMP:9564"/>
        <dbReference type="ChEBI" id="CHEBI:11173"/>
        <dbReference type="ChEBI" id="CHEBI:15378"/>
        <dbReference type="ChEBI" id="CHEBI:16526"/>
        <dbReference type="ChEBI" id="CHEBI:33019"/>
        <dbReference type="ChEBI" id="CHEBI:55437"/>
        <dbReference type="ChEBI" id="CHEBI:58914"/>
        <dbReference type="EC" id="2.5.1.74"/>
    </reaction>
</comment>
<dbReference type="GO" id="GO:0009234">
    <property type="term" value="P:menaquinone biosynthetic process"/>
    <property type="evidence" value="ECO:0007669"/>
    <property type="project" value="UniProtKB-UniRule"/>
</dbReference>